<feature type="signal peptide" evidence="1">
    <location>
        <begin position="1"/>
        <end position="24"/>
    </location>
</feature>
<dbReference type="Gene3D" id="2.40.160.50">
    <property type="entry name" value="membrane protein fhac: a member of the omp85/tpsb transporter family"/>
    <property type="match status" value="1"/>
</dbReference>
<dbReference type="RefSeq" id="WP_279296049.1">
    <property type="nucleotide sequence ID" value="NZ_JAOTIF010000002.1"/>
</dbReference>
<organism evidence="2 3">
    <name type="scientific">Paraflavisolibacter caeni</name>
    <dbReference type="NCBI Taxonomy" id="2982496"/>
    <lineage>
        <taxon>Bacteria</taxon>
        <taxon>Pseudomonadati</taxon>
        <taxon>Bacteroidota</taxon>
        <taxon>Chitinophagia</taxon>
        <taxon>Chitinophagales</taxon>
        <taxon>Chitinophagaceae</taxon>
        <taxon>Paraflavisolibacter</taxon>
    </lineage>
</organism>
<evidence type="ECO:0000313" key="3">
    <source>
        <dbReference type="Proteomes" id="UP001155483"/>
    </source>
</evidence>
<dbReference type="SUPFAM" id="SSF82171">
    <property type="entry name" value="DPP6 N-terminal domain-like"/>
    <property type="match status" value="1"/>
</dbReference>
<dbReference type="EMBL" id="JAOTIF010000002">
    <property type="protein sequence ID" value="MCU7548603.1"/>
    <property type="molecule type" value="Genomic_DNA"/>
</dbReference>
<dbReference type="InterPro" id="IPR011042">
    <property type="entry name" value="6-blade_b-propeller_TolB-like"/>
</dbReference>
<name>A0A9X3BH98_9BACT</name>
<gene>
    <name evidence="2" type="ORF">OCK74_05715</name>
</gene>
<dbReference type="Proteomes" id="UP001155483">
    <property type="component" value="Unassembled WGS sequence"/>
</dbReference>
<evidence type="ECO:0000313" key="2">
    <source>
        <dbReference type="EMBL" id="MCU7548603.1"/>
    </source>
</evidence>
<dbReference type="Gene3D" id="2.120.10.30">
    <property type="entry name" value="TolB, C-terminal domain"/>
    <property type="match status" value="1"/>
</dbReference>
<keyword evidence="3" id="KW-1185">Reference proteome</keyword>
<proteinExistence type="predicted"/>
<sequence>MNRFFERLVLSGITLLSFTLIASAQVSTVEYGKNRVQYQKFSWKYYQTDNFNTYFSQDGLEIGKYVAQIAERELPSIEEFVEYGMQRRANVVVYNNFDELQQSNIGLGIDWQNTGGVTKLVNNKMLVYFDANHNNLRRQVRQGIAQVLVQNILFGDDLGEMAANQTLLDLPAWLTDGYIDYVAEPWNTDLDDQLKNAMLSAEYKTFYQFAFKKPLLAGHAFWYYFGNKYGKSKTTYLLYLARIYRNLNSASERIAKKKFKDILQEFMTEMPEMYYKDVRGRRLVPKGQLSVTEEIRKKDFIRFNANPQPRSFTYAVVEFKEGKYQVVINENFVNRKVILKTGARSREDEVNPNYPILAWDPKGTRLTVVYTEQGKIKMFVYDAVARVKFNKQELHQFDQIQDVKYMLNSNTLLISAVKSGQTDIFVYNIEKQTVEQITNDVYDDLDPSFVSFPNKTGILFSSNRPSPKAVDNDTAMPAKRFNIFLIDNWNKSDYKQVSQLTNLRFGNARYPSQYNTYHFTFVNDENGINNRYAGFFSTARAGLDTLVYIGDEILRNPTEPEVDSLLKEWNKTDIDSVGMVSVTTDSAYVFPLTNYQSGLRETRTAGDNSQVSEVTQQGNYKFLYRLRVDESTLRRRNVTAKPTEFMKKLREHERLTTTQAAEIPAPQPGDTSRAQDIFQTEFGNETKDTNINVGKVFETTELPGEAGVLKKAKLFEYRPPKFFNDYVVAGLNNTVFVFNKYQPYQGGQGPIDPSNGDDLSGLIRMGTVDLFEDIKISGGFRLATNLKDNDILFEFTNLRKRLDWGFTFYRSNVEVALGIKNNKYITFPDNTTNIIYPGKQYSNYYLGRMRYAIDKVRSFRATVGPRFDRFVISGVDRESLSVKDSTNTFAQFSLEYVHDNTTNPALNIWHGLRWKAYVDWFTQMSHVQNTEGRFMFNAGFDARHYLPIYRNIIWAVRGSADFSWGNQKVIYYLGGVDGWLKFGNNAKEDGNRNITGFRYFDPTNRPDPDNNYAYQALAINLRGYKQNVANGNNNVVINSEVRMPVFSTLLNKPLNNAFLRNLQLVQFVDLGTAWNGNYDKIERPSVPYGDGPVIVRLKSGGVGPLAGGYGFGARSTLLGYFLRLDCAWQMDGVFKGKPQWYFAMGLDF</sequence>
<keyword evidence="1" id="KW-0732">Signal</keyword>
<feature type="chain" id="PRO_5040874887" evidence="1">
    <location>
        <begin position="25"/>
        <end position="1148"/>
    </location>
</feature>
<accession>A0A9X3BH98</accession>
<protein>
    <submittedName>
        <fullName evidence="2">Uncharacterized protein</fullName>
    </submittedName>
</protein>
<comment type="caution">
    <text evidence="2">The sequence shown here is derived from an EMBL/GenBank/DDBJ whole genome shotgun (WGS) entry which is preliminary data.</text>
</comment>
<reference evidence="2" key="2">
    <citation type="submission" date="2023-04" db="EMBL/GenBank/DDBJ databases">
        <title>Paracnuella aquatica gen. nov., sp. nov., a member of the family Chitinophagaceae isolated from a hot spring.</title>
        <authorList>
            <person name="Wang C."/>
        </authorList>
    </citation>
    <scope>NUCLEOTIDE SEQUENCE</scope>
    <source>
        <strain evidence="2">LB-8</strain>
    </source>
</reference>
<reference evidence="2" key="1">
    <citation type="submission" date="2022-09" db="EMBL/GenBank/DDBJ databases">
        <authorList>
            <person name="Yuan C."/>
            <person name="Ke Z."/>
        </authorList>
    </citation>
    <scope>NUCLEOTIDE SEQUENCE</scope>
    <source>
        <strain evidence="2">LB-8</strain>
    </source>
</reference>
<evidence type="ECO:0000256" key="1">
    <source>
        <dbReference type="SAM" id="SignalP"/>
    </source>
</evidence>
<dbReference type="AlphaFoldDB" id="A0A9X3BH98"/>